<name>A0ABU7NS28_9ACTN</name>
<dbReference type="InterPro" id="IPR030958">
    <property type="entry name" value="P450-rel_GT_act"/>
</dbReference>
<dbReference type="PRINTS" id="PR00359">
    <property type="entry name" value="BP450"/>
</dbReference>
<accession>A0ABU7NS28</accession>
<dbReference type="PANTHER" id="PTHR46696:SF1">
    <property type="entry name" value="CYTOCHROME P450 YJIB-RELATED"/>
    <property type="match status" value="1"/>
</dbReference>
<keyword evidence="4" id="KW-1185">Reference proteome</keyword>
<feature type="region of interest" description="Disordered" evidence="2">
    <location>
        <begin position="77"/>
        <end position="106"/>
    </location>
</feature>
<comment type="caution">
    <text evidence="3">The sequence shown here is derived from an EMBL/GenBank/DDBJ whole genome shotgun (WGS) entry which is preliminary data.</text>
</comment>
<gene>
    <name evidence="3" type="ORF">V2J85_20120</name>
</gene>
<dbReference type="InterPro" id="IPR001128">
    <property type="entry name" value="Cyt_P450"/>
</dbReference>
<protein>
    <submittedName>
        <fullName evidence="3">P450-derived glycosyltransferase activator</fullName>
    </submittedName>
</protein>
<sequence>MVMTKSDTELGGDLLALRGVQWIMGTKNDPYALLLRGADDDPHALGRGIRERGALYRSHAEAWVTADHAMAEAILNDPRLGPGHPDAAPAEGGGHEPDEEHEPMPWDFPALRDVLPLDDACLSLPRAEYERVNAAGAAILGAPALAPLAEGLTAGCALRLRGLSDRFDLMAEYAHRCAADAAAEVLGLPAEQRDRFTDLCARAAGTLDATLCPPRLDVARRLLGSVAELRALLAGTVPAEGAGAVLAPEDALTAGVLTAVAGVELTATLICNTVAVLLDHPEAWAVVCEAPEETAGQAVDETLRYLPPVRLHRLYAQSDLALGGHEVERGAEVVVAAEAALRDPAVYPDPERFRLGRPAAGSAGLPLSAAPHLALVAPLVRLQAVCAVRALAARFPGLSRTEPVLRRLRSPITAAVLHLPLTVR</sequence>
<dbReference type="Proteomes" id="UP001307760">
    <property type="component" value="Unassembled WGS sequence"/>
</dbReference>
<dbReference type="RefSeq" id="WP_261954867.1">
    <property type="nucleotide sequence ID" value="NZ_JAZBJP010000011.1"/>
</dbReference>
<comment type="similarity">
    <text evidence="1">Belongs to the cytochrome P450 family.</text>
</comment>
<evidence type="ECO:0000313" key="4">
    <source>
        <dbReference type="Proteomes" id="UP001307760"/>
    </source>
</evidence>
<dbReference type="NCBIfam" id="TIGR04515">
    <property type="entry name" value="P450_rel_GT_act"/>
    <property type="match status" value="1"/>
</dbReference>
<dbReference type="InterPro" id="IPR002397">
    <property type="entry name" value="Cyt_P450_B"/>
</dbReference>
<dbReference type="Gene3D" id="1.10.630.10">
    <property type="entry name" value="Cytochrome P450"/>
    <property type="match status" value="1"/>
</dbReference>
<dbReference type="PANTHER" id="PTHR46696">
    <property type="entry name" value="P450, PUTATIVE (EUROFUNG)-RELATED"/>
    <property type="match status" value="1"/>
</dbReference>
<feature type="compositionally biased region" description="Basic and acidic residues" evidence="2">
    <location>
        <begin position="93"/>
        <end position="104"/>
    </location>
</feature>
<dbReference type="InterPro" id="IPR036396">
    <property type="entry name" value="Cyt_P450_sf"/>
</dbReference>
<proteinExistence type="inferred from homology"/>
<dbReference type="CDD" id="cd11036">
    <property type="entry name" value="AknT-like"/>
    <property type="match status" value="1"/>
</dbReference>
<dbReference type="SUPFAM" id="SSF48264">
    <property type="entry name" value="Cytochrome P450"/>
    <property type="match status" value="1"/>
</dbReference>
<dbReference type="Pfam" id="PF00067">
    <property type="entry name" value="p450"/>
    <property type="match status" value="1"/>
</dbReference>
<evidence type="ECO:0000256" key="1">
    <source>
        <dbReference type="ARBA" id="ARBA00010617"/>
    </source>
</evidence>
<evidence type="ECO:0000256" key="2">
    <source>
        <dbReference type="SAM" id="MobiDB-lite"/>
    </source>
</evidence>
<dbReference type="EMBL" id="JAZBJP010000011">
    <property type="protein sequence ID" value="MEE4421639.1"/>
    <property type="molecule type" value="Genomic_DNA"/>
</dbReference>
<evidence type="ECO:0000313" key="3">
    <source>
        <dbReference type="EMBL" id="MEE4421639.1"/>
    </source>
</evidence>
<organism evidence="3 4">
    <name type="scientific">Streptomyces bugieae</name>
    <dbReference type="NCBI Taxonomy" id="3098223"/>
    <lineage>
        <taxon>Bacteria</taxon>
        <taxon>Bacillati</taxon>
        <taxon>Actinomycetota</taxon>
        <taxon>Actinomycetes</taxon>
        <taxon>Kitasatosporales</taxon>
        <taxon>Streptomycetaceae</taxon>
        <taxon>Streptomyces</taxon>
    </lineage>
</organism>
<reference evidence="3 4" key="1">
    <citation type="submission" date="2023-12" db="EMBL/GenBank/DDBJ databases">
        <title>30 novel species of actinomycetes from the DSMZ collection.</title>
        <authorList>
            <person name="Nouioui I."/>
        </authorList>
    </citation>
    <scope>NUCLEOTIDE SEQUENCE [LARGE SCALE GENOMIC DNA]</scope>
    <source>
        <strain evidence="3 4">DSM 41528</strain>
    </source>
</reference>
<feature type="compositionally biased region" description="Low complexity" evidence="2">
    <location>
        <begin position="81"/>
        <end position="90"/>
    </location>
</feature>